<evidence type="ECO:0000256" key="1">
    <source>
        <dbReference type="SAM" id="MobiDB-lite"/>
    </source>
</evidence>
<dbReference type="InterPro" id="IPR012551">
    <property type="entry name" value="DUF1707_SHOCT-like"/>
</dbReference>
<keyword evidence="2" id="KW-0472">Membrane</keyword>
<dbReference type="STRING" id="228230.RMCC_3588"/>
<keyword evidence="2" id="KW-1133">Transmembrane helix</keyword>
<dbReference type="Pfam" id="PF08044">
    <property type="entry name" value="DUF1707"/>
    <property type="match status" value="1"/>
</dbReference>
<protein>
    <recommendedName>
        <fullName evidence="3">DUF1707 domain-containing protein</fullName>
    </recommendedName>
</protein>
<accession>A0A100WDM2</accession>
<evidence type="ECO:0000256" key="2">
    <source>
        <dbReference type="SAM" id="Phobius"/>
    </source>
</evidence>
<dbReference type="Proteomes" id="UP000069443">
    <property type="component" value="Unassembled WGS sequence"/>
</dbReference>
<reference evidence="5" key="1">
    <citation type="journal article" date="2016" name="Genome Announc.">
        <title>Draft Genome Sequences of Five Rapidly Growing Mycobacterium Species, M. thermoresistibile, M. fortuitum subsp. acetamidolyticum, M. canariasense, M. brisbanense, and M. novocastrense.</title>
        <authorList>
            <person name="Katahira K."/>
            <person name="Ogura Y."/>
            <person name="Gotoh Y."/>
            <person name="Hayashi T."/>
        </authorList>
    </citation>
    <scope>NUCLEOTIDE SEQUENCE [LARGE SCALE GENOMIC DNA]</scope>
    <source>
        <strain evidence="5">JCM15298</strain>
    </source>
</reference>
<dbReference type="RefSeq" id="WP_062657611.1">
    <property type="nucleotide sequence ID" value="NZ_BCSY01000054.1"/>
</dbReference>
<evidence type="ECO:0000259" key="3">
    <source>
        <dbReference type="Pfam" id="PF08044"/>
    </source>
</evidence>
<dbReference type="PANTHER" id="PTHR40763">
    <property type="entry name" value="MEMBRANE PROTEIN-RELATED"/>
    <property type="match status" value="1"/>
</dbReference>
<feature type="transmembrane region" description="Helical" evidence="2">
    <location>
        <begin position="75"/>
        <end position="96"/>
    </location>
</feature>
<feature type="compositionally biased region" description="Low complexity" evidence="1">
    <location>
        <begin position="97"/>
        <end position="106"/>
    </location>
</feature>
<sequence>MAAWTRAKDSDRDATCRLLDNALADGQLSGDEHRRRVTVAVTATTLGELEPLLADLQVPDDERPVPVRRRRRRDLILVGAGVAAAIVIVAVAFSGGPDADAPSSSPSPHPNSETPVPESHAVLSTMAAPDSAPDSVPPAVVRTAPDLLTVDGLTVVVDSIRSRFGDTMGYELAITNDQAFLARPDPADDQQKMVYPYRGGWDDPSRRDRSENDDLTDVAAFDIPAAAAAVAAAPAKLNIAPADVASTYLDIDYIAEQGGLELLVKITTKSGSTGYLYLDPAATVKRVENPS</sequence>
<feature type="region of interest" description="Disordered" evidence="1">
    <location>
        <begin position="97"/>
        <end position="119"/>
    </location>
</feature>
<evidence type="ECO:0000313" key="4">
    <source>
        <dbReference type="EMBL" id="GAS96622.1"/>
    </source>
</evidence>
<evidence type="ECO:0000313" key="5">
    <source>
        <dbReference type="Proteomes" id="UP000069443"/>
    </source>
</evidence>
<gene>
    <name evidence="4" type="ORF">RMCC_3588</name>
</gene>
<dbReference type="OrthoDB" id="4727385at2"/>
<proteinExistence type="predicted"/>
<comment type="caution">
    <text evidence="4">The sequence shown here is derived from an EMBL/GenBank/DDBJ whole genome shotgun (WGS) entry which is preliminary data.</text>
</comment>
<dbReference type="EMBL" id="BCSY01000054">
    <property type="protein sequence ID" value="GAS96622.1"/>
    <property type="molecule type" value="Genomic_DNA"/>
</dbReference>
<organism evidence="4 5">
    <name type="scientific">Mycolicibacterium canariasense</name>
    <name type="common">Mycobacterium canariasense</name>
    <dbReference type="NCBI Taxonomy" id="228230"/>
    <lineage>
        <taxon>Bacteria</taxon>
        <taxon>Bacillati</taxon>
        <taxon>Actinomycetota</taxon>
        <taxon>Actinomycetes</taxon>
        <taxon>Mycobacteriales</taxon>
        <taxon>Mycobacteriaceae</taxon>
        <taxon>Mycolicibacterium</taxon>
    </lineage>
</organism>
<keyword evidence="5" id="KW-1185">Reference proteome</keyword>
<name>A0A100WDM2_MYCCR</name>
<dbReference type="AlphaFoldDB" id="A0A100WDM2"/>
<keyword evidence="2" id="KW-0812">Transmembrane</keyword>
<feature type="domain" description="DUF1707" evidence="3">
    <location>
        <begin position="5"/>
        <end position="57"/>
    </location>
</feature>
<reference evidence="5" key="2">
    <citation type="submission" date="2016-02" db="EMBL/GenBank/DDBJ databases">
        <title>Draft genome sequence of five rapidly growing Mycobacterium species.</title>
        <authorList>
            <person name="Katahira K."/>
            <person name="Gotou Y."/>
            <person name="Iida K."/>
            <person name="Ogura Y."/>
            <person name="Hayashi T."/>
        </authorList>
    </citation>
    <scope>NUCLEOTIDE SEQUENCE [LARGE SCALE GENOMIC DNA]</scope>
    <source>
        <strain evidence="5">JCM15298</strain>
    </source>
</reference>
<dbReference type="PANTHER" id="PTHR40763:SF4">
    <property type="entry name" value="DUF1707 DOMAIN-CONTAINING PROTEIN"/>
    <property type="match status" value="1"/>
</dbReference>